<dbReference type="AlphaFoldDB" id="A0AAQ4ETA9"/>
<gene>
    <name evidence="2" type="ORF">V5799_020709</name>
</gene>
<comment type="caution">
    <text evidence="2">The sequence shown here is derived from an EMBL/GenBank/DDBJ whole genome shotgun (WGS) entry which is preliminary data.</text>
</comment>
<keyword evidence="3" id="KW-1185">Reference proteome</keyword>
<reference evidence="2 3" key="1">
    <citation type="journal article" date="2023" name="Arcadia Sci">
        <title>De novo assembly of a long-read Amblyomma americanum tick genome.</title>
        <authorList>
            <person name="Chou S."/>
            <person name="Poskanzer K.E."/>
            <person name="Rollins M."/>
            <person name="Thuy-Boun P.S."/>
        </authorList>
    </citation>
    <scope>NUCLEOTIDE SEQUENCE [LARGE SCALE GENOMIC DNA]</scope>
    <source>
        <strain evidence="2">F_SG_1</strain>
        <tissue evidence="2">Salivary glands</tissue>
    </source>
</reference>
<dbReference type="EMBL" id="JARKHS020011280">
    <property type="protein sequence ID" value="KAK8777947.1"/>
    <property type="molecule type" value="Genomic_DNA"/>
</dbReference>
<evidence type="ECO:0000313" key="3">
    <source>
        <dbReference type="Proteomes" id="UP001321473"/>
    </source>
</evidence>
<accession>A0AAQ4ETA9</accession>
<sequence>MTSTEFAVIRPPPQRCHALCCTPTPSFLFLSGPRNWLFLHDARATAYRLWPRLEVRQPPASGHYTVTPLNNRLAPRHCKKKKKRSRRFLMRQYSRHVRLSSRLRGATRQVIKWEQEKRNGHRDDKPRRRMNASRQCETNSQPCGRLAECCSAPQFRHVFEDADLRRPSVHKEPLATYQCFRNGTSFEDPSATGLSVLWNGRGLPENKADTVVSFSLPGKERKTSFHVSAEYVPQKDHGILAAEGKNVELYLLLPPHDGKAYFFKQVDTSNGAVSFKIYDTSTSCENAQALRKAICPEPCSLESAQ</sequence>
<proteinExistence type="predicted"/>
<evidence type="ECO:0000256" key="1">
    <source>
        <dbReference type="SAM" id="MobiDB-lite"/>
    </source>
</evidence>
<protein>
    <submittedName>
        <fullName evidence="2">Uncharacterized protein</fullName>
    </submittedName>
</protein>
<evidence type="ECO:0000313" key="2">
    <source>
        <dbReference type="EMBL" id="KAK8777947.1"/>
    </source>
</evidence>
<feature type="region of interest" description="Disordered" evidence="1">
    <location>
        <begin position="114"/>
        <end position="136"/>
    </location>
</feature>
<dbReference type="Proteomes" id="UP001321473">
    <property type="component" value="Unassembled WGS sequence"/>
</dbReference>
<feature type="compositionally biased region" description="Basic and acidic residues" evidence="1">
    <location>
        <begin position="114"/>
        <end position="126"/>
    </location>
</feature>
<name>A0AAQ4ETA9_AMBAM</name>
<organism evidence="2 3">
    <name type="scientific">Amblyomma americanum</name>
    <name type="common">Lone star tick</name>
    <dbReference type="NCBI Taxonomy" id="6943"/>
    <lineage>
        <taxon>Eukaryota</taxon>
        <taxon>Metazoa</taxon>
        <taxon>Ecdysozoa</taxon>
        <taxon>Arthropoda</taxon>
        <taxon>Chelicerata</taxon>
        <taxon>Arachnida</taxon>
        <taxon>Acari</taxon>
        <taxon>Parasitiformes</taxon>
        <taxon>Ixodida</taxon>
        <taxon>Ixodoidea</taxon>
        <taxon>Ixodidae</taxon>
        <taxon>Amblyomminae</taxon>
        <taxon>Amblyomma</taxon>
    </lineage>
</organism>